<feature type="transmembrane region" description="Helical" evidence="7">
    <location>
        <begin position="80"/>
        <end position="98"/>
    </location>
</feature>
<evidence type="ECO:0000313" key="9">
    <source>
        <dbReference type="Proteomes" id="UP000734854"/>
    </source>
</evidence>
<organism evidence="8 9">
    <name type="scientific">Zingiber officinale</name>
    <name type="common">Ginger</name>
    <name type="synonym">Amomum zingiber</name>
    <dbReference type="NCBI Taxonomy" id="94328"/>
    <lineage>
        <taxon>Eukaryota</taxon>
        <taxon>Viridiplantae</taxon>
        <taxon>Streptophyta</taxon>
        <taxon>Embryophyta</taxon>
        <taxon>Tracheophyta</taxon>
        <taxon>Spermatophyta</taxon>
        <taxon>Magnoliopsida</taxon>
        <taxon>Liliopsida</taxon>
        <taxon>Zingiberales</taxon>
        <taxon>Zingiberaceae</taxon>
        <taxon>Zingiber</taxon>
    </lineage>
</organism>
<evidence type="ECO:0000256" key="6">
    <source>
        <dbReference type="ARBA" id="ARBA00023136"/>
    </source>
</evidence>
<keyword evidence="4 7" id="KW-0812">Transmembrane</keyword>
<keyword evidence="5 7" id="KW-1133">Transmembrane helix</keyword>
<sequence length="223" mass="23413">MMSSNPAPPILPISHPIAGDADAAPISSPSFSVFLSHLSDSLRRSLSELRPWSELADRSAFSRPVSLADASSRLRKNLTYFRINYAAIVAAVVAVSLATSPFSLIVLLALLTVWCLLYLFRPSDPPLVLFGRAISDRETLGGLAILSVLVVFLTSVGSIVVSAIMAGAALVVAHGAFRIAEDLFLDEKEPDGSSGFSSFLGGARPTTTATTASSDPAIIAARV</sequence>
<dbReference type="OrthoDB" id="63113at2759"/>
<dbReference type="GO" id="GO:0005783">
    <property type="term" value="C:endoplasmic reticulum"/>
    <property type="evidence" value="ECO:0007669"/>
    <property type="project" value="TreeGrafter"/>
</dbReference>
<comment type="subcellular location">
    <subcellularLocation>
        <location evidence="2 7">Membrane</location>
        <topology evidence="2 7">Multi-pass membrane protein</topology>
    </subcellularLocation>
</comment>
<dbReference type="EMBL" id="JACMSC010000077">
    <property type="protein sequence ID" value="KAG6467188.1"/>
    <property type="molecule type" value="Genomic_DNA"/>
</dbReference>
<dbReference type="InterPro" id="IPR004895">
    <property type="entry name" value="Prenylated_rab_accept_PRA1"/>
</dbReference>
<feature type="transmembrane region" description="Helical" evidence="7">
    <location>
        <begin position="140"/>
        <end position="173"/>
    </location>
</feature>
<evidence type="ECO:0000256" key="4">
    <source>
        <dbReference type="ARBA" id="ARBA00022692"/>
    </source>
</evidence>
<dbReference type="GO" id="GO:0005794">
    <property type="term" value="C:Golgi apparatus"/>
    <property type="evidence" value="ECO:0007669"/>
    <property type="project" value="TreeGrafter"/>
</dbReference>
<proteinExistence type="inferred from homology"/>
<keyword evidence="9" id="KW-1185">Reference proteome</keyword>
<keyword evidence="6 7" id="KW-0472">Membrane</keyword>
<evidence type="ECO:0000256" key="2">
    <source>
        <dbReference type="ARBA" id="ARBA00004141"/>
    </source>
</evidence>
<gene>
    <name evidence="8" type="ORF">ZIOFF_074991</name>
</gene>
<keyword evidence="7" id="KW-0813">Transport</keyword>
<evidence type="ECO:0000256" key="5">
    <source>
        <dbReference type="ARBA" id="ARBA00022989"/>
    </source>
</evidence>
<comment type="similarity">
    <text evidence="3 7">Belongs to the PRA1 family.</text>
</comment>
<dbReference type="PANTHER" id="PTHR19317">
    <property type="entry name" value="PRENYLATED RAB ACCEPTOR 1-RELATED"/>
    <property type="match status" value="1"/>
</dbReference>
<comment type="caution">
    <text evidence="8">The sequence shown here is derived from an EMBL/GenBank/DDBJ whole genome shotgun (WGS) entry which is preliminary data.</text>
</comment>
<dbReference type="GO" id="GO:0016192">
    <property type="term" value="P:vesicle-mediated transport"/>
    <property type="evidence" value="ECO:0007669"/>
    <property type="project" value="TreeGrafter"/>
</dbReference>
<comment type="function">
    <text evidence="1 7">May be involved in both secretory and endocytic intracellular trafficking in the endosomal/prevacuolar compartments.</text>
</comment>
<dbReference type="Proteomes" id="UP000734854">
    <property type="component" value="Unassembled WGS sequence"/>
</dbReference>
<dbReference type="Pfam" id="PF03208">
    <property type="entry name" value="PRA1"/>
    <property type="match status" value="1"/>
</dbReference>
<reference evidence="8 9" key="1">
    <citation type="submission" date="2020-08" db="EMBL/GenBank/DDBJ databases">
        <title>Plant Genome Project.</title>
        <authorList>
            <person name="Zhang R.-G."/>
        </authorList>
    </citation>
    <scope>NUCLEOTIDE SEQUENCE [LARGE SCALE GENOMIC DNA]</scope>
    <source>
        <tissue evidence="8">Rhizome</tissue>
    </source>
</reference>
<name>A0A8J5EL71_ZINOF</name>
<evidence type="ECO:0000256" key="1">
    <source>
        <dbReference type="ARBA" id="ARBA00002501"/>
    </source>
</evidence>
<dbReference type="AlphaFoldDB" id="A0A8J5EL71"/>
<evidence type="ECO:0000256" key="3">
    <source>
        <dbReference type="ARBA" id="ARBA00006483"/>
    </source>
</evidence>
<accession>A0A8J5EL71</accession>
<evidence type="ECO:0000256" key="7">
    <source>
        <dbReference type="RuleBase" id="RU363107"/>
    </source>
</evidence>
<protein>
    <recommendedName>
        <fullName evidence="7">PRA1 family protein</fullName>
    </recommendedName>
</protein>
<evidence type="ECO:0000313" key="8">
    <source>
        <dbReference type="EMBL" id="KAG6467188.1"/>
    </source>
</evidence>
<dbReference type="GO" id="GO:0016020">
    <property type="term" value="C:membrane"/>
    <property type="evidence" value="ECO:0007669"/>
    <property type="project" value="UniProtKB-SubCell"/>
</dbReference>
<dbReference type="PANTHER" id="PTHR19317:SF0">
    <property type="entry name" value="PRENYLATED RAB ACCEPTOR PROTEIN 1"/>
    <property type="match status" value="1"/>
</dbReference>